<feature type="region of interest" description="Disordered" evidence="5">
    <location>
        <begin position="226"/>
        <end position="257"/>
    </location>
</feature>
<dbReference type="InterPro" id="IPR036236">
    <property type="entry name" value="Znf_C2H2_sf"/>
</dbReference>
<evidence type="ECO:0000256" key="3">
    <source>
        <dbReference type="ARBA" id="ARBA00022833"/>
    </source>
</evidence>
<evidence type="ECO:0000259" key="6">
    <source>
        <dbReference type="PROSITE" id="PS50157"/>
    </source>
</evidence>
<dbReference type="Pfam" id="PF00096">
    <property type="entry name" value="zf-C2H2"/>
    <property type="match status" value="2"/>
</dbReference>
<dbReference type="PROSITE" id="PS50157">
    <property type="entry name" value="ZINC_FINGER_C2H2_2"/>
    <property type="match status" value="2"/>
</dbReference>
<accession>A0A8H6JZG3</accession>
<feature type="compositionally biased region" description="Low complexity" evidence="5">
    <location>
        <begin position="137"/>
        <end position="148"/>
    </location>
</feature>
<feature type="compositionally biased region" description="Polar residues" evidence="5">
    <location>
        <begin position="56"/>
        <end position="75"/>
    </location>
</feature>
<evidence type="ECO:0000313" key="7">
    <source>
        <dbReference type="EMBL" id="KAF6821631.1"/>
    </source>
</evidence>
<sequence>MDLTPPSLTRSPESPSHTYCPSERSSLDYPSPDLATQQYKLASLYAAGRLCSVGQTANTDCSLPPLDTTTTNWPSSGDMAPTSSSLSIPNVLSSKYDPFAEYDPPVTASYGSETYPPPPSHASSVVNQPHALANATGRSPGRPSSRSSFSYAPPLGSRIKMENASDYGSGIDVSHYPSPRSMQNPTPYIADPSPYASPHHGYLTGPQSPAWPKTELDAEHYYQNSPAAEHEQHSHHASKRTEQLKHNRPKRAPRRMTTAADANYQCEVKGCGKLFSRSYNYKAHLETHDDKREYPFPCPIADCNKKFVRKTDLQRHNQSVHMKERNHKCDYCGRLFARKDTLRRQVARARQSRTEDTGNVRFDVGTCDLRVDNYDTMGTISRSIGGPIHAIGQTQGTLPPITMPMGSGSGHLLHPASSASRSRSVMSGTSDGAQSDTWPR</sequence>
<organism evidence="7 8">
    <name type="scientific">Colletotrichum sojae</name>
    <dbReference type="NCBI Taxonomy" id="2175907"/>
    <lineage>
        <taxon>Eukaryota</taxon>
        <taxon>Fungi</taxon>
        <taxon>Dikarya</taxon>
        <taxon>Ascomycota</taxon>
        <taxon>Pezizomycotina</taxon>
        <taxon>Sordariomycetes</taxon>
        <taxon>Hypocreomycetidae</taxon>
        <taxon>Glomerellales</taxon>
        <taxon>Glomerellaceae</taxon>
        <taxon>Colletotrichum</taxon>
        <taxon>Colletotrichum orchidearum species complex</taxon>
    </lineage>
</organism>
<name>A0A8H6JZG3_9PEZI</name>
<feature type="domain" description="C2H2-type" evidence="6">
    <location>
        <begin position="264"/>
        <end position="293"/>
    </location>
</feature>
<dbReference type="PANTHER" id="PTHR23235">
    <property type="entry name" value="KRUEPPEL-LIKE TRANSCRIPTION FACTOR"/>
    <property type="match status" value="1"/>
</dbReference>
<feature type="region of interest" description="Disordered" evidence="5">
    <location>
        <begin position="133"/>
        <end position="154"/>
    </location>
</feature>
<evidence type="ECO:0000313" key="8">
    <source>
        <dbReference type="Proteomes" id="UP000652219"/>
    </source>
</evidence>
<evidence type="ECO:0000256" key="2">
    <source>
        <dbReference type="ARBA" id="ARBA00022771"/>
    </source>
</evidence>
<proteinExistence type="predicted"/>
<comment type="caution">
    <text evidence="7">The sequence shown here is derived from an EMBL/GenBank/DDBJ whole genome shotgun (WGS) entry which is preliminary data.</text>
</comment>
<feature type="region of interest" description="Disordered" evidence="5">
    <location>
        <begin position="56"/>
        <end position="88"/>
    </location>
</feature>
<keyword evidence="3" id="KW-0862">Zinc</keyword>
<dbReference type="Proteomes" id="UP000652219">
    <property type="component" value="Unassembled WGS sequence"/>
</dbReference>
<feature type="domain" description="C2H2-type" evidence="6">
    <location>
        <begin position="296"/>
        <end position="326"/>
    </location>
</feature>
<dbReference type="SMART" id="SM00355">
    <property type="entry name" value="ZnF_C2H2"/>
    <property type="match status" value="2"/>
</dbReference>
<dbReference type="PROSITE" id="PS00028">
    <property type="entry name" value="ZINC_FINGER_C2H2_1"/>
    <property type="match status" value="2"/>
</dbReference>
<evidence type="ECO:0000256" key="4">
    <source>
        <dbReference type="PROSITE-ProRule" id="PRU00042"/>
    </source>
</evidence>
<feature type="region of interest" description="Disordered" evidence="5">
    <location>
        <begin position="405"/>
        <end position="440"/>
    </location>
</feature>
<protein>
    <submittedName>
        <fullName evidence="7">Epithelial zinc-finger EZF protein</fullName>
    </submittedName>
</protein>
<dbReference type="PANTHER" id="PTHR23235:SF120">
    <property type="entry name" value="KRUPPEL-LIKE FACTOR 15"/>
    <property type="match status" value="1"/>
</dbReference>
<evidence type="ECO:0000256" key="1">
    <source>
        <dbReference type="ARBA" id="ARBA00022723"/>
    </source>
</evidence>
<dbReference type="AlphaFoldDB" id="A0A8H6JZG3"/>
<dbReference type="SUPFAM" id="SSF57667">
    <property type="entry name" value="beta-beta-alpha zinc fingers"/>
    <property type="match status" value="2"/>
</dbReference>
<feature type="compositionally biased region" description="Basic and acidic residues" evidence="5">
    <location>
        <begin position="228"/>
        <end position="245"/>
    </location>
</feature>
<keyword evidence="1" id="KW-0479">Metal-binding</keyword>
<feature type="region of interest" description="Disordered" evidence="5">
    <location>
        <begin position="170"/>
        <end position="201"/>
    </location>
</feature>
<dbReference type="GO" id="GO:0000978">
    <property type="term" value="F:RNA polymerase II cis-regulatory region sequence-specific DNA binding"/>
    <property type="evidence" value="ECO:0007669"/>
    <property type="project" value="TreeGrafter"/>
</dbReference>
<feature type="compositionally biased region" description="Polar residues" evidence="5">
    <location>
        <begin position="1"/>
        <end position="19"/>
    </location>
</feature>
<gene>
    <name evidence="7" type="ORF">CSOJ01_00134</name>
</gene>
<feature type="region of interest" description="Disordered" evidence="5">
    <location>
        <begin position="1"/>
        <end position="31"/>
    </location>
</feature>
<evidence type="ECO:0000256" key="5">
    <source>
        <dbReference type="SAM" id="MobiDB-lite"/>
    </source>
</evidence>
<dbReference type="Gene3D" id="3.30.160.60">
    <property type="entry name" value="Classic Zinc Finger"/>
    <property type="match status" value="2"/>
</dbReference>
<dbReference type="GO" id="GO:0000981">
    <property type="term" value="F:DNA-binding transcription factor activity, RNA polymerase II-specific"/>
    <property type="evidence" value="ECO:0007669"/>
    <property type="project" value="TreeGrafter"/>
</dbReference>
<dbReference type="GO" id="GO:0008270">
    <property type="term" value="F:zinc ion binding"/>
    <property type="evidence" value="ECO:0007669"/>
    <property type="project" value="UniProtKB-KW"/>
</dbReference>
<keyword evidence="2 4" id="KW-0863">Zinc-finger</keyword>
<keyword evidence="8" id="KW-1185">Reference proteome</keyword>
<dbReference type="InterPro" id="IPR013087">
    <property type="entry name" value="Znf_C2H2_type"/>
</dbReference>
<feature type="compositionally biased region" description="Polar residues" evidence="5">
    <location>
        <begin position="425"/>
        <end position="440"/>
    </location>
</feature>
<dbReference type="EMBL" id="WIGN01000001">
    <property type="protein sequence ID" value="KAF6821631.1"/>
    <property type="molecule type" value="Genomic_DNA"/>
</dbReference>
<reference evidence="7 8" key="1">
    <citation type="journal article" date="2020" name="Phytopathology">
        <title>Genome Sequence Resources of Colletotrichum truncatum, C. plurivorum, C. musicola, and C. sojae: Four Species Pathogenic to Soybean (Glycine max).</title>
        <authorList>
            <person name="Rogerio F."/>
            <person name="Boufleur T.R."/>
            <person name="Ciampi-Guillardi M."/>
            <person name="Sukno S.A."/>
            <person name="Thon M.R."/>
            <person name="Massola Junior N.S."/>
            <person name="Baroncelli R."/>
        </authorList>
    </citation>
    <scope>NUCLEOTIDE SEQUENCE [LARGE SCALE GENOMIC DNA]</scope>
    <source>
        <strain evidence="7 8">LFN0009</strain>
    </source>
</reference>